<proteinExistence type="predicted"/>
<evidence type="ECO:0000256" key="1">
    <source>
        <dbReference type="SAM" id="MobiDB-lite"/>
    </source>
</evidence>
<evidence type="ECO:0000313" key="2">
    <source>
        <dbReference type="EMBL" id="KAF9743357.1"/>
    </source>
</evidence>
<sequence length="344" mass="38438">MDKKQNSPKLSQAEPLPTQEKQVPPSRKRQIDNESDTDDKPQLKRARLTRQNLARFNKMGKGKEKESKKSSSQRDSTSGSRKSKTTSTTTAGFALQAHKNGILDPLGSKPPTNLEDLRKRHTRPRETVSPTESRFKYYVNDVGNAGNEVTMVVETSGHLLKKYEDDEGYNRSFNRSFTGFLESVGFNDGLSAPQPDFVEGLGMQEYDPFPVDEHVSGAVLYEDNPRSLTLPHIAGEWKGSGKNMEEARLQSAYDGASLVYARKQALSYMGKSDPQDTLKSRLSPRMAPPSTSTLTTPRKQRTVEPNTTSTASSRQISLTPMRTSRMEEEASGTHKTTREINHMH</sequence>
<feature type="compositionally biased region" description="Basic and acidic residues" evidence="1">
    <location>
        <begin position="324"/>
        <end position="344"/>
    </location>
</feature>
<feature type="compositionally biased region" description="Low complexity" evidence="1">
    <location>
        <begin position="73"/>
        <end position="90"/>
    </location>
</feature>
<protein>
    <submittedName>
        <fullName evidence="2">Uncharacterized protein</fullName>
    </submittedName>
</protein>
<accession>A0A8H7K2F6</accession>
<dbReference type="AlphaFoldDB" id="A0A8H7K2F6"/>
<organism evidence="2 3">
    <name type="scientific">Bionectria ochroleuca</name>
    <name type="common">Gliocladium roseum</name>
    <dbReference type="NCBI Taxonomy" id="29856"/>
    <lineage>
        <taxon>Eukaryota</taxon>
        <taxon>Fungi</taxon>
        <taxon>Dikarya</taxon>
        <taxon>Ascomycota</taxon>
        <taxon>Pezizomycotina</taxon>
        <taxon>Sordariomycetes</taxon>
        <taxon>Hypocreomycetidae</taxon>
        <taxon>Hypocreales</taxon>
        <taxon>Bionectriaceae</taxon>
        <taxon>Clonostachys</taxon>
    </lineage>
</organism>
<feature type="region of interest" description="Disordered" evidence="1">
    <location>
        <begin position="270"/>
        <end position="344"/>
    </location>
</feature>
<dbReference type="Proteomes" id="UP000616885">
    <property type="component" value="Unassembled WGS sequence"/>
</dbReference>
<gene>
    <name evidence="2" type="ORF">IM811_006448</name>
</gene>
<evidence type="ECO:0000313" key="3">
    <source>
        <dbReference type="Proteomes" id="UP000616885"/>
    </source>
</evidence>
<comment type="caution">
    <text evidence="2">The sequence shown here is derived from an EMBL/GenBank/DDBJ whole genome shotgun (WGS) entry which is preliminary data.</text>
</comment>
<dbReference type="EMBL" id="JADCTT010000017">
    <property type="protein sequence ID" value="KAF9743357.1"/>
    <property type="molecule type" value="Genomic_DNA"/>
</dbReference>
<feature type="compositionally biased region" description="Polar residues" evidence="1">
    <location>
        <begin position="289"/>
        <end position="322"/>
    </location>
</feature>
<feature type="region of interest" description="Disordered" evidence="1">
    <location>
        <begin position="1"/>
        <end position="130"/>
    </location>
</feature>
<reference evidence="2" key="1">
    <citation type="submission" date="2020-10" db="EMBL/GenBank/DDBJ databases">
        <title>High-Quality Genome Resource of Clonostachys rosea strain S41 by Oxford Nanopore Long-Read Sequencing.</title>
        <authorList>
            <person name="Wang H."/>
        </authorList>
    </citation>
    <scope>NUCLEOTIDE SEQUENCE</scope>
    <source>
        <strain evidence="2">S41</strain>
    </source>
</reference>
<name>A0A8H7K2F6_BIOOC</name>